<dbReference type="OrthoDB" id="277390at2"/>
<sequence>MTAPDSDTQKELEMAAQHTKNWVKDVIMKYNICPFARQEVERQTIRYAVIDKRKLTEVLEALIVECQFLDSHPEVETTLFVLPTGFEGFYDYLDLVDIATDLLQEQDYEGVYQLASFHPDYCFDGEPQDSAANFTNRAPYPTLHIIREVSMEKALTSFDDPESIPERNITFAERKGSEFFIKLLQHCKR</sequence>
<dbReference type="RefSeq" id="WP_069672017.1">
    <property type="nucleotide sequence ID" value="NZ_MCBT01000048.1"/>
</dbReference>
<evidence type="ECO:0000313" key="1">
    <source>
        <dbReference type="EMBL" id="OEG72052.1"/>
    </source>
</evidence>
<dbReference type="Proteomes" id="UP000095230">
    <property type="component" value="Unassembled WGS sequence"/>
</dbReference>
<name>A0A1E5INE8_SHECO</name>
<reference evidence="1 2" key="1">
    <citation type="submission" date="2016-07" db="EMBL/GenBank/DDBJ databases">
        <title>Whole-genome of two Shewanella species isolated from a digestive organ of sea cucumber Apostichopus japonicus Selenka 1867.</title>
        <authorList>
            <person name="Hong H.-H."/>
            <person name="Choi H."/>
            <person name="Cheon S."/>
            <person name="Oh J.-S."/>
            <person name="Lee H.-G."/>
            <person name="Park C."/>
        </authorList>
    </citation>
    <scope>NUCLEOTIDE SEQUENCE [LARGE SCALE GENOMIC DNA]</scope>
    <source>
        <strain evidence="1 2">CSB03KR</strain>
    </source>
</reference>
<dbReference type="Pfam" id="PF07209">
    <property type="entry name" value="DUF1415"/>
    <property type="match status" value="1"/>
</dbReference>
<evidence type="ECO:0008006" key="3">
    <source>
        <dbReference type="Google" id="ProtNLM"/>
    </source>
</evidence>
<proteinExistence type="predicted"/>
<evidence type="ECO:0000313" key="2">
    <source>
        <dbReference type="Proteomes" id="UP000095230"/>
    </source>
</evidence>
<protein>
    <recommendedName>
        <fullName evidence="3">DUF1415 domain-containing protein</fullName>
    </recommendedName>
</protein>
<dbReference type="STRING" id="23.BEL05_03380"/>
<comment type="caution">
    <text evidence="1">The sequence shown here is derived from an EMBL/GenBank/DDBJ whole genome shotgun (WGS) entry which is preliminary data.</text>
</comment>
<dbReference type="AlphaFoldDB" id="A0A1E5INE8"/>
<dbReference type="EMBL" id="MCBT01000048">
    <property type="protein sequence ID" value="OEG72052.1"/>
    <property type="molecule type" value="Genomic_DNA"/>
</dbReference>
<organism evidence="1 2">
    <name type="scientific">Shewanella colwelliana</name>
    <name type="common">Alteromonas colwelliana</name>
    <dbReference type="NCBI Taxonomy" id="23"/>
    <lineage>
        <taxon>Bacteria</taxon>
        <taxon>Pseudomonadati</taxon>
        <taxon>Pseudomonadota</taxon>
        <taxon>Gammaproteobacteria</taxon>
        <taxon>Alteromonadales</taxon>
        <taxon>Shewanellaceae</taxon>
        <taxon>Shewanella</taxon>
    </lineage>
</organism>
<dbReference type="InterPro" id="IPR009858">
    <property type="entry name" value="DUF1415"/>
</dbReference>
<accession>A0A1E5INE8</accession>
<gene>
    <name evidence="1" type="ORF">BEL05_03380</name>
</gene>